<dbReference type="PANTHER" id="PTHR13887:SF14">
    <property type="entry name" value="DISULFIDE BOND FORMATION PROTEIN D"/>
    <property type="match status" value="1"/>
</dbReference>
<evidence type="ECO:0000313" key="9">
    <source>
        <dbReference type="EMBL" id="RSL19302.1"/>
    </source>
</evidence>
<evidence type="ECO:0000256" key="5">
    <source>
        <dbReference type="ARBA" id="ARBA00023284"/>
    </source>
</evidence>
<dbReference type="PROSITE" id="PS51352">
    <property type="entry name" value="THIOREDOXIN_2"/>
    <property type="match status" value="1"/>
</dbReference>
<evidence type="ECO:0000256" key="4">
    <source>
        <dbReference type="ARBA" id="ARBA00023157"/>
    </source>
</evidence>
<sequence length="350" mass="36863">MKITNWMLAGLASVLGVTAIAGAQTSTGGTNQAAPAPPQLQIHSLDPSSHPDPFPPVDQKFFTATTPTVDTVNSFLKALWGYDPNRIWRVEAIQTTKAPGVSKVVVFVSEKTANAKVQSSAFFVTPDGHYAIADSSGVIPFGATPFAETRKLLQDHADGASRGASSKDLMLVEFADMQCPHCKDAQSTMDQLAKDFPNARIVFQSFPLTAVHPFAFKAAAYGYCVQKQKNDAFFPFAAAVFDAQAALTPETGDATLKAAVTKVGLDPAAIDACAATQVIQDQVNASIKLATEAGIDQTPILAVNGHLLPLTQVPYETLKNIVAYQAMLDGVSSGAAPADATTSKPPSLLK</sequence>
<comment type="similarity">
    <text evidence="1">Belongs to the thioredoxin family. DsbA subfamily.</text>
</comment>
<evidence type="ECO:0000256" key="2">
    <source>
        <dbReference type="ARBA" id="ARBA00022729"/>
    </source>
</evidence>
<gene>
    <name evidence="9" type="ORF">EDE15_4964</name>
</gene>
<feature type="domain" description="Thioredoxin" evidence="8">
    <location>
        <begin position="111"/>
        <end position="275"/>
    </location>
</feature>
<dbReference type="Pfam" id="PF13462">
    <property type="entry name" value="Thioredoxin_4"/>
    <property type="match status" value="1"/>
</dbReference>
<keyword evidence="10" id="KW-1185">Reference proteome</keyword>
<proteinExistence type="inferred from homology"/>
<dbReference type="AlphaFoldDB" id="A0A3R9QLF1"/>
<dbReference type="InterPro" id="IPR013766">
    <property type="entry name" value="Thioredoxin_domain"/>
</dbReference>
<dbReference type="GO" id="GO:0016491">
    <property type="term" value="F:oxidoreductase activity"/>
    <property type="evidence" value="ECO:0007669"/>
    <property type="project" value="UniProtKB-KW"/>
</dbReference>
<dbReference type="RefSeq" id="WP_260473063.1">
    <property type="nucleotide sequence ID" value="NZ_RSDW01000001.1"/>
</dbReference>
<organism evidence="9 10">
    <name type="scientific">Edaphobacter aggregans</name>
    <dbReference type="NCBI Taxonomy" id="570835"/>
    <lineage>
        <taxon>Bacteria</taxon>
        <taxon>Pseudomonadati</taxon>
        <taxon>Acidobacteriota</taxon>
        <taxon>Terriglobia</taxon>
        <taxon>Terriglobales</taxon>
        <taxon>Acidobacteriaceae</taxon>
        <taxon>Edaphobacter</taxon>
    </lineage>
</organism>
<comment type="caution">
    <text evidence="9">The sequence shown here is derived from an EMBL/GenBank/DDBJ whole genome shotgun (WGS) entry which is preliminary data.</text>
</comment>
<evidence type="ECO:0000313" key="10">
    <source>
        <dbReference type="Proteomes" id="UP000269669"/>
    </source>
</evidence>
<evidence type="ECO:0000256" key="1">
    <source>
        <dbReference type="ARBA" id="ARBA00005791"/>
    </source>
</evidence>
<dbReference type="EMBL" id="RSDW01000001">
    <property type="protein sequence ID" value="RSL19302.1"/>
    <property type="molecule type" value="Genomic_DNA"/>
</dbReference>
<evidence type="ECO:0000259" key="8">
    <source>
        <dbReference type="PROSITE" id="PS51352"/>
    </source>
</evidence>
<feature type="region of interest" description="Disordered" evidence="6">
    <location>
        <begin position="26"/>
        <end position="49"/>
    </location>
</feature>
<dbReference type="Proteomes" id="UP000269669">
    <property type="component" value="Unassembled WGS sequence"/>
</dbReference>
<evidence type="ECO:0000256" key="6">
    <source>
        <dbReference type="SAM" id="MobiDB-lite"/>
    </source>
</evidence>
<dbReference type="InterPro" id="IPR012336">
    <property type="entry name" value="Thioredoxin-like_fold"/>
</dbReference>
<dbReference type="InterPro" id="IPR036249">
    <property type="entry name" value="Thioredoxin-like_sf"/>
</dbReference>
<dbReference type="Gene3D" id="3.40.30.10">
    <property type="entry name" value="Glutaredoxin"/>
    <property type="match status" value="1"/>
</dbReference>
<keyword evidence="3" id="KW-0560">Oxidoreductase</keyword>
<accession>A0A3R9QLF1</accession>
<keyword evidence="2 7" id="KW-0732">Signal</keyword>
<keyword evidence="5" id="KW-0676">Redox-active center</keyword>
<protein>
    <submittedName>
        <fullName evidence="9">Thioredoxin-like protein</fullName>
    </submittedName>
</protein>
<keyword evidence="4" id="KW-1015">Disulfide bond</keyword>
<dbReference type="SUPFAM" id="SSF52833">
    <property type="entry name" value="Thioredoxin-like"/>
    <property type="match status" value="1"/>
</dbReference>
<feature type="signal peptide" evidence="7">
    <location>
        <begin position="1"/>
        <end position="23"/>
    </location>
</feature>
<name>A0A3R9QLF1_9BACT</name>
<evidence type="ECO:0000256" key="7">
    <source>
        <dbReference type="SAM" id="SignalP"/>
    </source>
</evidence>
<evidence type="ECO:0000256" key="3">
    <source>
        <dbReference type="ARBA" id="ARBA00023002"/>
    </source>
</evidence>
<feature type="chain" id="PRO_5018600302" evidence="7">
    <location>
        <begin position="24"/>
        <end position="350"/>
    </location>
</feature>
<dbReference type="PANTHER" id="PTHR13887">
    <property type="entry name" value="GLUTATHIONE S-TRANSFERASE KAPPA"/>
    <property type="match status" value="1"/>
</dbReference>
<reference evidence="9 10" key="1">
    <citation type="submission" date="2018-12" db="EMBL/GenBank/DDBJ databases">
        <title>Sequencing of bacterial isolates from soil warming experiment in Harvard Forest, Massachusetts, USA.</title>
        <authorList>
            <person name="Deangelis K."/>
        </authorList>
    </citation>
    <scope>NUCLEOTIDE SEQUENCE [LARGE SCALE GENOMIC DNA]</scope>
    <source>
        <strain evidence="9 10">EB153</strain>
    </source>
</reference>